<dbReference type="AlphaFoldDB" id="A0A8J7H861"/>
<evidence type="ECO:0000313" key="3">
    <source>
        <dbReference type="Proteomes" id="UP000623269"/>
    </source>
</evidence>
<dbReference type="Gene3D" id="2.60.320.10">
    <property type="entry name" value="N-utilization substance G protein NusG, insert domain"/>
    <property type="match status" value="1"/>
</dbReference>
<evidence type="ECO:0000256" key="1">
    <source>
        <dbReference type="SAM" id="Phobius"/>
    </source>
</evidence>
<keyword evidence="1" id="KW-0812">Transmembrane</keyword>
<feature type="transmembrane region" description="Helical" evidence="1">
    <location>
        <begin position="24"/>
        <end position="43"/>
    </location>
</feature>
<keyword evidence="1" id="KW-0472">Membrane</keyword>
<reference evidence="2" key="1">
    <citation type="submission" date="2020-12" db="EMBL/GenBank/DDBJ databases">
        <title>M. sibirica DSM 26468T genome.</title>
        <authorList>
            <person name="Thieme N."/>
            <person name="Rettenmaier R."/>
            <person name="Zverlov V."/>
            <person name="Liebl W."/>
        </authorList>
    </citation>
    <scope>NUCLEOTIDE SEQUENCE</scope>
    <source>
        <strain evidence="2">DSM 26468</strain>
    </source>
</reference>
<proteinExistence type="predicted"/>
<accession>A0A8J7H861</accession>
<comment type="caution">
    <text evidence="2">The sequence shown here is derived from an EMBL/GenBank/DDBJ whole genome shotgun (WGS) entry which is preliminary data.</text>
</comment>
<keyword evidence="1" id="KW-1133">Transmembrane helix</keyword>
<dbReference type="Proteomes" id="UP000623269">
    <property type="component" value="Unassembled WGS sequence"/>
</dbReference>
<organism evidence="2 3">
    <name type="scientific">Mobilitalea sibirica</name>
    <dbReference type="NCBI Taxonomy" id="1462919"/>
    <lineage>
        <taxon>Bacteria</taxon>
        <taxon>Bacillati</taxon>
        <taxon>Bacillota</taxon>
        <taxon>Clostridia</taxon>
        <taxon>Lachnospirales</taxon>
        <taxon>Lachnospiraceae</taxon>
        <taxon>Mobilitalea</taxon>
    </lineage>
</organism>
<gene>
    <name evidence="2" type="ORF">I5677_10905</name>
</gene>
<dbReference type="EMBL" id="JAEAGR010000011">
    <property type="protein sequence ID" value="MBH1941401.1"/>
    <property type="molecule type" value="Genomic_DNA"/>
</dbReference>
<dbReference type="Pfam" id="PF07009">
    <property type="entry name" value="NusG_II"/>
    <property type="match status" value="1"/>
</dbReference>
<dbReference type="RefSeq" id="WP_197661620.1">
    <property type="nucleotide sequence ID" value="NZ_JAEAGR010000011.1"/>
</dbReference>
<evidence type="ECO:0000313" key="2">
    <source>
        <dbReference type="EMBL" id="MBH1941401.1"/>
    </source>
</evidence>
<dbReference type="InterPro" id="IPR038690">
    <property type="entry name" value="NusG_2_sf"/>
</dbReference>
<sequence>MKQITEQQKRKDDTSNQLIRKQDIILIGAVLFLGLIVFIVMQITKTEGSKVKIFIDNVEYKTLDLNIDMTEKVELDNGEWNLFEIKDGKVDMLDASCPDKICVNHKDIHYNTEDITCLPNKVVLKITGGEENEVDAVAN</sequence>
<name>A0A8J7H861_9FIRM</name>
<keyword evidence="3" id="KW-1185">Reference proteome</keyword>
<protein>
    <submittedName>
        <fullName evidence="2">NusG domain II-containing protein</fullName>
    </submittedName>
</protein>